<dbReference type="Pfam" id="PF25876">
    <property type="entry name" value="HH_MFP_RND"/>
    <property type="match status" value="1"/>
</dbReference>
<dbReference type="Gene3D" id="2.40.420.20">
    <property type="match status" value="1"/>
</dbReference>
<name>A0A3D4V765_9BACT</name>
<reference evidence="7 8" key="1">
    <citation type="journal article" date="2018" name="Nat. Biotechnol.">
        <title>A standardized bacterial taxonomy based on genome phylogeny substantially revises the tree of life.</title>
        <authorList>
            <person name="Parks D.H."/>
            <person name="Chuvochina M."/>
            <person name="Waite D.W."/>
            <person name="Rinke C."/>
            <person name="Skarshewski A."/>
            <person name="Chaumeil P.A."/>
            <person name="Hugenholtz P."/>
        </authorList>
    </citation>
    <scope>NUCLEOTIDE SEQUENCE [LARGE SCALE GENOMIC DNA]</scope>
    <source>
        <strain evidence="7">UBA8844</strain>
    </source>
</reference>
<dbReference type="AlphaFoldDB" id="A0A3D4V765"/>
<dbReference type="Pfam" id="PF25917">
    <property type="entry name" value="BSH_RND"/>
    <property type="match status" value="1"/>
</dbReference>
<dbReference type="PANTHER" id="PTHR30469">
    <property type="entry name" value="MULTIDRUG RESISTANCE PROTEIN MDTA"/>
    <property type="match status" value="1"/>
</dbReference>
<evidence type="ECO:0000313" key="7">
    <source>
        <dbReference type="EMBL" id="HCT56664.1"/>
    </source>
</evidence>
<dbReference type="SUPFAM" id="SSF111369">
    <property type="entry name" value="HlyD-like secretion proteins"/>
    <property type="match status" value="1"/>
</dbReference>
<dbReference type="InterPro" id="IPR058624">
    <property type="entry name" value="MdtA-like_HH"/>
</dbReference>
<dbReference type="PANTHER" id="PTHR30469:SF33">
    <property type="entry name" value="SLR1207 PROTEIN"/>
    <property type="match status" value="1"/>
</dbReference>
<comment type="similarity">
    <text evidence="1">Belongs to the membrane fusion protein (MFP) (TC 8.A.1) family.</text>
</comment>
<dbReference type="InterPro" id="IPR058792">
    <property type="entry name" value="Beta-barrel_RND_2"/>
</dbReference>
<feature type="domain" description="CusB-like beta-barrel" evidence="6">
    <location>
        <begin position="213"/>
        <end position="286"/>
    </location>
</feature>
<evidence type="ECO:0000256" key="2">
    <source>
        <dbReference type="SAM" id="Coils"/>
    </source>
</evidence>
<dbReference type="FunFam" id="2.40.30.170:FF:000010">
    <property type="entry name" value="Efflux RND transporter periplasmic adaptor subunit"/>
    <property type="match status" value="1"/>
</dbReference>
<accession>A0A3D4V765</accession>
<evidence type="ECO:0000259" key="4">
    <source>
        <dbReference type="Pfam" id="PF25876"/>
    </source>
</evidence>
<dbReference type="GO" id="GO:1990281">
    <property type="term" value="C:efflux pump complex"/>
    <property type="evidence" value="ECO:0007669"/>
    <property type="project" value="TreeGrafter"/>
</dbReference>
<evidence type="ECO:0000313" key="8">
    <source>
        <dbReference type="Proteomes" id="UP000264071"/>
    </source>
</evidence>
<dbReference type="InterPro" id="IPR058625">
    <property type="entry name" value="MdtA-like_BSH"/>
</dbReference>
<dbReference type="InterPro" id="IPR006143">
    <property type="entry name" value="RND_pump_MFP"/>
</dbReference>
<gene>
    <name evidence="7" type="ORF">DGD08_05565</name>
</gene>
<dbReference type="Pfam" id="PF25954">
    <property type="entry name" value="Beta-barrel_RND_2"/>
    <property type="match status" value="1"/>
</dbReference>
<dbReference type="Gene3D" id="2.40.50.100">
    <property type="match status" value="2"/>
</dbReference>
<sequence>MTRLMQITAATIGVAALAGAGMWTMSKRGAEETTYRLAAVEQGSLRSTVSASGTLNAVQTVEVGTQVSGQVSELLVDFNSRVKKGQLIARIDPSLLKQAVQDADAGVARANASLAQAKEEFDRTKTLHDEKIVTETEYNTARTTLALAQTSVTSAQIALERARQNLAYTNIYAPIDGVVIERAINLGQTVAASLSAPKLFVIANDLSHMQILASVDETDIGSIKEGQQARFTVQSFQDRQFRGTVEQVRLSSTTANNVVSYTVVIDVANPDGALLPGMTATVQFVTGEASDVLMVANTALRFRPPVDPADSAARRTGAGASASASPSASANTGSAATGAQASTAAGAAPRASGQGGFGSGAGAGGAGGEGRRAGGPRSDMGMVFTLEGTKLVPHRVQIGITDGTRTEIRGEGITAGMQVVIGTNAAGATGAASSTTASPFQQQQQRGRGGPPGPF</sequence>
<organism evidence="7 8">
    <name type="scientific">Gemmatimonas aurantiaca</name>
    <dbReference type="NCBI Taxonomy" id="173480"/>
    <lineage>
        <taxon>Bacteria</taxon>
        <taxon>Pseudomonadati</taxon>
        <taxon>Gemmatimonadota</taxon>
        <taxon>Gemmatimonadia</taxon>
        <taxon>Gemmatimonadales</taxon>
        <taxon>Gemmatimonadaceae</taxon>
        <taxon>Gemmatimonas</taxon>
    </lineage>
</organism>
<evidence type="ECO:0000256" key="1">
    <source>
        <dbReference type="ARBA" id="ARBA00009477"/>
    </source>
</evidence>
<feature type="domain" description="Multidrug resistance protein MdtA-like alpha-helical hairpin" evidence="4">
    <location>
        <begin position="101"/>
        <end position="169"/>
    </location>
</feature>
<feature type="coiled-coil region" evidence="2">
    <location>
        <begin position="100"/>
        <end position="127"/>
    </location>
</feature>
<evidence type="ECO:0000259" key="6">
    <source>
        <dbReference type="Pfam" id="PF25954"/>
    </source>
</evidence>
<protein>
    <submittedName>
        <fullName evidence="7">Efflux RND transporter periplasmic adaptor subunit</fullName>
    </submittedName>
</protein>
<feature type="compositionally biased region" description="Low complexity" evidence="3">
    <location>
        <begin position="429"/>
        <end position="446"/>
    </location>
</feature>
<feature type="region of interest" description="Disordered" evidence="3">
    <location>
        <begin position="304"/>
        <end position="381"/>
    </location>
</feature>
<evidence type="ECO:0000259" key="5">
    <source>
        <dbReference type="Pfam" id="PF25917"/>
    </source>
</evidence>
<dbReference type="NCBIfam" id="TIGR01730">
    <property type="entry name" value="RND_mfp"/>
    <property type="match status" value="1"/>
</dbReference>
<comment type="caution">
    <text evidence="7">The sequence shown here is derived from an EMBL/GenBank/DDBJ whole genome shotgun (WGS) entry which is preliminary data.</text>
</comment>
<feature type="domain" description="Multidrug resistance protein MdtA-like barrel-sandwich hybrid" evidence="5">
    <location>
        <begin position="60"/>
        <end position="197"/>
    </location>
</feature>
<evidence type="ECO:0000256" key="3">
    <source>
        <dbReference type="SAM" id="MobiDB-lite"/>
    </source>
</evidence>
<dbReference type="Proteomes" id="UP000264071">
    <property type="component" value="Unassembled WGS sequence"/>
</dbReference>
<keyword evidence="2" id="KW-0175">Coiled coil</keyword>
<dbReference type="GO" id="GO:0015562">
    <property type="term" value="F:efflux transmembrane transporter activity"/>
    <property type="evidence" value="ECO:0007669"/>
    <property type="project" value="TreeGrafter"/>
</dbReference>
<proteinExistence type="inferred from homology"/>
<dbReference type="EMBL" id="DPIY01000006">
    <property type="protein sequence ID" value="HCT56664.1"/>
    <property type="molecule type" value="Genomic_DNA"/>
</dbReference>
<feature type="region of interest" description="Disordered" evidence="3">
    <location>
        <begin position="429"/>
        <end position="455"/>
    </location>
</feature>
<feature type="compositionally biased region" description="Gly residues" evidence="3">
    <location>
        <begin position="353"/>
        <end position="368"/>
    </location>
</feature>
<feature type="compositionally biased region" description="Low complexity" evidence="3">
    <location>
        <begin position="314"/>
        <end position="352"/>
    </location>
</feature>
<dbReference type="Gene3D" id="2.40.30.170">
    <property type="match status" value="1"/>
</dbReference>